<keyword evidence="1" id="KW-0472">Membrane</keyword>
<name>A0ABQ6AXC9_9BRAD</name>
<gene>
    <name evidence="2" type="ORF">GCM10007857_29270</name>
</gene>
<keyword evidence="3" id="KW-1185">Reference proteome</keyword>
<proteinExistence type="predicted"/>
<feature type="transmembrane region" description="Helical" evidence="1">
    <location>
        <begin position="131"/>
        <end position="154"/>
    </location>
</feature>
<accession>A0ABQ6AXC9</accession>
<evidence type="ECO:0000313" key="2">
    <source>
        <dbReference type="EMBL" id="GLR86216.1"/>
    </source>
</evidence>
<sequence>MVSFIFHVLFFGLIAGVLRTRFPLDLGLFIFFTNDGMTEWALRKIGIRLVPGSLGETFVNAFVWGSGVSILFTHWKDAAPKWLVPFVLVDAPWFAIVGMAVGCALLKAISTTVVRRVLPWFGIKIAPDSRAWTIAYGVVGFAILGLVLLALSYAPG</sequence>
<feature type="transmembrane region" description="Helical" evidence="1">
    <location>
        <begin position="91"/>
        <end position="110"/>
    </location>
</feature>
<evidence type="ECO:0000313" key="3">
    <source>
        <dbReference type="Proteomes" id="UP001156905"/>
    </source>
</evidence>
<evidence type="ECO:0008006" key="4">
    <source>
        <dbReference type="Google" id="ProtNLM"/>
    </source>
</evidence>
<protein>
    <recommendedName>
        <fullName evidence="4">Permease</fullName>
    </recommendedName>
</protein>
<dbReference type="EMBL" id="BSOW01000009">
    <property type="protein sequence ID" value="GLR86216.1"/>
    <property type="molecule type" value="Genomic_DNA"/>
</dbReference>
<keyword evidence="1" id="KW-0812">Transmembrane</keyword>
<dbReference type="Proteomes" id="UP001156905">
    <property type="component" value="Unassembled WGS sequence"/>
</dbReference>
<organism evidence="2 3">
    <name type="scientific">Bradyrhizobium iriomotense</name>
    <dbReference type="NCBI Taxonomy" id="441950"/>
    <lineage>
        <taxon>Bacteria</taxon>
        <taxon>Pseudomonadati</taxon>
        <taxon>Pseudomonadota</taxon>
        <taxon>Alphaproteobacteria</taxon>
        <taxon>Hyphomicrobiales</taxon>
        <taxon>Nitrobacteraceae</taxon>
        <taxon>Bradyrhizobium</taxon>
    </lineage>
</organism>
<keyword evidence="1" id="KW-1133">Transmembrane helix</keyword>
<comment type="caution">
    <text evidence="2">The sequence shown here is derived from an EMBL/GenBank/DDBJ whole genome shotgun (WGS) entry which is preliminary data.</text>
</comment>
<reference evidence="3" key="1">
    <citation type="journal article" date="2019" name="Int. J. Syst. Evol. Microbiol.">
        <title>The Global Catalogue of Microorganisms (GCM) 10K type strain sequencing project: providing services to taxonomists for standard genome sequencing and annotation.</title>
        <authorList>
            <consortium name="The Broad Institute Genomics Platform"/>
            <consortium name="The Broad Institute Genome Sequencing Center for Infectious Disease"/>
            <person name="Wu L."/>
            <person name="Ma J."/>
        </authorList>
    </citation>
    <scope>NUCLEOTIDE SEQUENCE [LARGE SCALE GENOMIC DNA]</scope>
    <source>
        <strain evidence="3">NBRC 102520</strain>
    </source>
</reference>
<evidence type="ECO:0000256" key="1">
    <source>
        <dbReference type="SAM" id="Phobius"/>
    </source>
</evidence>